<name>A0A1B8A641_FUSPO</name>
<gene>
    <name evidence="3" type="ORF">FPOA_12164</name>
    <name evidence="2" type="ORF">FPOA_12709</name>
    <name evidence="1" type="ORF">FPOA_13339</name>
</gene>
<dbReference type="AlphaFoldDB" id="A0A1B8A641"/>
<accession>A0A1B8A641</accession>
<proteinExistence type="predicted"/>
<protein>
    <submittedName>
        <fullName evidence="1">Uncharacterized protein</fullName>
    </submittedName>
</protein>
<evidence type="ECO:0000313" key="2">
    <source>
        <dbReference type="EMBL" id="OBS16673.1"/>
    </source>
</evidence>
<sequence length="223" mass="25362">MNNQRPVFTIAEDATAIQARAQQVNPFVLQPLQQNTIHTLQNRLPINYSREGYNLYPVQQWRDAHTNANGPQNLRQLYAQDPSARQWVAQISHIPQGQPAQATVQPWGYEVSGNWHLGYMKNMYQGQQQRPAAAQLPTWSYNGLQQMDANYYNTNFAVSGYQWPTATIGMNHFEPQLQGIQQSGLHISNISRNGYADWTWQGRGVAGTVPVTNWQPRPNQSNS</sequence>
<dbReference type="EMBL" id="LYXU01000023">
    <property type="protein sequence ID" value="OBS17348.1"/>
    <property type="molecule type" value="Genomic_DNA"/>
</dbReference>
<dbReference type="EMBL" id="LYXU01000120">
    <property type="protein sequence ID" value="OBS15928.1"/>
    <property type="molecule type" value="Genomic_DNA"/>
</dbReference>
<comment type="caution">
    <text evidence="1">The sequence shown here is derived from an EMBL/GenBank/DDBJ whole genome shotgun (WGS) entry which is preliminary data.</text>
</comment>
<reference evidence="1 4" key="1">
    <citation type="submission" date="2016-06" db="EMBL/GenBank/DDBJ databases">
        <title>Living apart together: crosstalk between the core and supernumerary genomes in a fungal plant pathogen.</title>
        <authorList>
            <person name="Vanheule A."/>
            <person name="Audenaert K."/>
            <person name="Warris S."/>
            <person name="Van De Geest H."/>
            <person name="Schijlen E."/>
            <person name="Hofte M."/>
            <person name="De Saeger S."/>
            <person name="Haesaert G."/>
            <person name="Waalwijk C."/>
            <person name="Van Der Lee T."/>
        </authorList>
    </citation>
    <scope>NUCLEOTIDE SEQUENCE [LARGE SCALE GENOMIC DNA]</scope>
    <source>
        <strain evidence="1 4">2516</strain>
    </source>
</reference>
<evidence type="ECO:0000313" key="1">
    <source>
        <dbReference type="EMBL" id="OBS15928.1"/>
    </source>
</evidence>
<evidence type="ECO:0000313" key="4">
    <source>
        <dbReference type="Proteomes" id="UP000091967"/>
    </source>
</evidence>
<dbReference type="OrthoDB" id="5148578at2759"/>
<dbReference type="Proteomes" id="UP000091967">
    <property type="component" value="Unassembled WGS sequence"/>
</dbReference>
<dbReference type="EMBL" id="LYXU01000072">
    <property type="protein sequence ID" value="OBS16673.1"/>
    <property type="molecule type" value="Genomic_DNA"/>
</dbReference>
<organism evidence="1 4">
    <name type="scientific">Fusarium poae</name>
    <dbReference type="NCBI Taxonomy" id="36050"/>
    <lineage>
        <taxon>Eukaryota</taxon>
        <taxon>Fungi</taxon>
        <taxon>Dikarya</taxon>
        <taxon>Ascomycota</taxon>
        <taxon>Pezizomycotina</taxon>
        <taxon>Sordariomycetes</taxon>
        <taxon>Hypocreomycetidae</taxon>
        <taxon>Hypocreales</taxon>
        <taxon>Nectriaceae</taxon>
        <taxon>Fusarium</taxon>
    </lineage>
</organism>
<evidence type="ECO:0000313" key="3">
    <source>
        <dbReference type="EMBL" id="OBS17348.1"/>
    </source>
</evidence>
<keyword evidence="4" id="KW-1185">Reference proteome</keyword>